<dbReference type="InterPro" id="IPR029058">
    <property type="entry name" value="AB_hydrolase_fold"/>
</dbReference>
<feature type="domain" description="KANL3/Tex30 alpha/beta hydrolase-like" evidence="1">
    <location>
        <begin position="25"/>
        <end position="204"/>
    </location>
</feature>
<name>A0AAJ2NLQ0_ALKPS</name>
<evidence type="ECO:0000313" key="3">
    <source>
        <dbReference type="Proteomes" id="UP001285636"/>
    </source>
</evidence>
<accession>A0AAJ2NLQ0</accession>
<dbReference type="SUPFAM" id="SSF53474">
    <property type="entry name" value="alpha/beta-Hydrolases"/>
    <property type="match status" value="1"/>
</dbReference>
<protein>
    <submittedName>
        <fullName evidence="2">Alpha/beta family hydrolase</fullName>
    </submittedName>
</protein>
<dbReference type="RefSeq" id="WP_323466088.1">
    <property type="nucleotide sequence ID" value="NZ_CP144224.1"/>
</dbReference>
<sequence length="208" mass="23913">MSEYKSDYKMIPFRLIEQKEKTNNLVVVLPGAGYTTQAPLLHYTTGLFYTKGFDVLHVNYTYNRQELADLSEEDFAKDVQLAINEASETNQYDNYYIVAKSIGTIALSYLLNNQTFKNAKVVWLTPLLQRDDVFNAMRKSEHRGFCIIGDQDSCFIEERMATLKHNEQLKLQIVEGGNHSLELNDDPLESIDVLKRVISKINEFSVDN</sequence>
<gene>
    <name evidence="2" type="ORF">RYX45_05515</name>
</gene>
<dbReference type="Pfam" id="PF20408">
    <property type="entry name" value="Abhydrolase_11"/>
    <property type="match status" value="1"/>
</dbReference>
<dbReference type="InterPro" id="IPR046879">
    <property type="entry name" value="KANL3/Tex30_Abhydrolase"/>
</dbReference>
<dbReference type="PIRSF" id="PIRSF033634">
    <property type="entry name" value="UCP033634"/>
    <property type="match status" value="1"/>
</dbReference>
<evidence type="ECO:0000259" key="1">
    <source>
        <dbReference type="Pfam" id="PF20408"/>
    </source>
</evidence>
<keyword evidence="2" id="KW-0378">Hydrolase</keyword>
<organism evidence="2 3">
    <name type="scientific">Alkalihalophilus pseudofirmus</name>
    <name type="common">Bacillus pseudofirmus</name>
    <dbReference type="NCBI Taxonomy" id="79885"/>
    <lineage>
        <taxon>Bacteria</taxon>
        <taxon>Bacillati</taxon>
        <taxon>Bacillota</taxon>
        <taxon>Bacilli</taxon>
        <taxon>Bacillales</taxon>
        <taxon>Bacillaceae</taxon>
        <taxon>Alkalihalophilus</taxon>
    </lineage>
</organism>
<dbReference type="InterPro" id="IPR017018">
    <property type="entry name" value="UCP033634"/>
</dbReference>
<proteinExistence type="predicted"/>
<dbReference type="Proteomes" id="UP001285636">
    <property type="component" value="Unassembled WGS sequence"/>
</dbReference>
<dbReference type="GO" id="GO:0016787">
    <property type="term" value="F:hydrolase activity"/>
    <property type="evidence" value="ECO:0007669"/>
    <property type="project" value="UniProtKB-KW"/>
</dbReference>
<dbReference type="EMBL" id="JAWJAY010000001">
    <property type="protein sequence ID" value="MDV2884628.1"/>
    <property type="molecule type" value="Genomic_DNA"/>
</dbReference>
<reference evidence="2" key="1">
    <citation type="submission" date="2023-10" db="EMBL/GenBank/DDBJ databases">
        <title>Screening of Alkalihalophilus pseudofirmusBZ-TG-HK211 and Its Alleviation of Salt Stress on Rapeseed Growth.</title>
        <authorList>
            <person name="Zhao B."/>
            <person name="Guo T."/>
        </authorList>
    </citation>
    <scope>NUCLEOTIDE SEQUENCE</scope>
    <source>
        <strain evidence="2">BZ-TG-HK211</strain>
    </source>
</reference>
<evidence type="ECO:0000313" key="2">
    <source>
        <dbReference type="EMBL" id="MDV2884628.1"/>
    </source>
</evidence>
<comment type="caution">
    <text evidence="2">The sequence shown here is derived from an EMBL/GenBank/DDBJ whole genome shotgun (WGS) entry which is preliminary data.</text>
</comment>
<dbReference type="Gene3D" id="3.40.50.1820">
    <property type="entry name" value="alpha/beta hydrolase"/>
    <property type="match status" value="1"/>
</dbReference>
<dbReference type="AlphaFoldDB" id="A0AAJ2NLQ0"/>